<comment type="similarity">
    <text evidence="2">Belongs to the HIT family.</text>
</comment>
<organism evidence="5 6">
    <name type="scientific">Somion occarium</name>
    <dbReference type="NCBI Taxonomy" id="3059160"/>
    <lineage>
        <taxon>Eukaryota</taxon>
        <taxon>Fungi</taxon>
        <taxon>Dikarya</taxon>
        <taxon>Basidiomycota</taxon>
        <taxon>Agaricomycotina</taxon>
        <taxon>Agaricomycetes</taxon>
        <taxon>Polyporales</taxon>
        <taxon>Cerrenaceae</taxon>
        <taxon>Somion</taxon>
    </lineage>
</organism>
<dbReference type="PANTHER" id="PTHR12978:SF0">
    <property type="entry name" value="M7GPPPX DIPHOSPHATASE"/>
    <property type="match status" value="1"/>
</dbReference>
<dbReference type="SUPFAM" id="SSF102860">
    <property type="entry name" value="mRNA decapping enzyme DcpS N-terminal domain"/>
    <property type="match status" value="1"/>
</dbReference>
<dbReference type="Pfam" id="PF11969">
    <property type="entry name" value="DcpS_C"/>
    <property type="match status" value="1"/>
</dbReference>
<keyword evidence="3" id="KW-0963">Cytoplasm</keyword>
<dbReference type="PROSITE" id="PS00892">
    <property type="entry name" value="HIT_1"/>
    <property type="match status" value="1"/>
</dbReference>
<evidence type="ECO:0000256" key="3">
    <source>
        <dbReference type="ARBA" id="ARBA00022490"/>
    </source>
</evidence>
<proteinExistence type="inferred from homology"/>
<evidence type="ECO:0000256" key="1">
    <source>
        <dbReference type="ARBA" id="ARBA00004496"/>
    </source>
</evidence>
<comment type="subcellular location">
    <subcellularLocation>
        <location evidence="1">Cytoplasm</location>
    </subcellularLocation>
</comment>
<dbReference type="Gene3D" id="3.30.428.10">
    <property type="entry name" value="HIT-like"/>
    <property type="match status" value="1"/>
</dbReference>
<dbReference type="PIRSF" id="PIRSF028973">
    <property type="entry name" value="Scavenger_mRNA_decap_enz"/>
    <property type="match status" value="1"/>
</dbReference>
<dbReference type="InterPro" id="IPR036265">
    <property type="entry name" value="HIT-like_sf"/>
</dbReference>
<sequence>MSTSTIPESLKHFQLERVLNEDPVTHTIALLGQLQMEGGKLSSAIIRIEKTALSASSVLDVLSNLKDVQLIEHTDIYSWLFAWLNQSQDRPEVKINVVCPATEVHVRKYSAQQTILVRETPEIFERIVKPYIAAFPPTRIQWVYNILSGKSEVDKILYRDTSEDYGYVILPDMKWDLITVSSLYLVAIVQSKDIRCLRDLRRRHLGMLRGIRREASRIAKEKWGLSDGSIRFFVHYQPSYYHFHVHIVNANYIGTAGSTVGQAHLLDDLISMLELDPEDGPSIFERLTLTYGLGDQHGLYESMRAAQTELWESAS</sequence>
<evidence type="ECO:0000313" key="5">
    <source>
        <dbReference type="EMBL" id="CAL1709283.1"/>
    </source>
</evidence>
<gene>
    <name evidence="5" type="ORF">GFSPODELE1_LOCUS7276</name>
</gene>
<evidence type="ECO:0000313" key="6">
    <source>
        <dbReference type="Proteomes" id="UP001497453"/>
    </source>
</evidence>
<dbReference type="Pfam" id="PF05652">
    <property type="entry name" value="DcpS"/>
    <property type="match status" value="1"/>
</dbReference>
<dbReference type="Proteomes" id="UP001497453">
    <property type="component" value="Chromosome 5"/>
</dbReference>
<dbReference type="EMBL" id="OZ037948">
    <property type="protein sequence ID" value="CAL1709283.1"/>
    <property type="molecule type" value="Genomic_DNA"/>
</dbReference>
<keyword evidence="6" id="KW-1185">Reference proteome</keyword>
<dbReference type="Gene3D" id="3.30.200.40">
    <property type="entry name" value="Scavenger mRNA decapping enzyme, N-terminal domain"/>
    <property type="match status" value="1"/>
</dbReference>
<dbReference type="PANTHER" id="PTHR12978">
    <property type="entry name" value="HISTIDINE TRIAD HIT PROTEIN MEMBER"/>
    <property type="match status" value="1"/>
</dbReference>
<dbReference type="InterPro" id="IPR011145">
    <property type="entry name" value="Scavenger_mRNA_decap_enz_N"/>
</dbReference>
<reference evidence="6" key="1">
    <citation type="submission" date="2024-04" db="EMBL/GenBank/DDBJ databases">
        <authorList>
            <person name="Shaw F."/>
            <person name="Minotto A."/>
        </authorList>
    </citation>
    <scope>NUCLEOTIDE SEQUENCE [LARGE SCALE GENOMIC DNA]</scope>
</reference>
<evidence type="ECO:0000256" key="4">
    <source>
        <dbReference type="ARBA" id="ARBA00022553"/>
    </source>
</evidence>
<name>A0ABP1DQE8_9APHY</name>
<protein>
    <recommendedName>
        <fullName evidence="7">Scavenger mRNA decapping enzyme</fullName>
    </recommendedName>
</protein>
<evidence type="ECO:0000256" key="2">
    <source>
        <dbReference type="ARBA" id="ARBA00010208"/>
    </source>
</evidence>
<dbReference type="SUPFAM" id="SSF54197">
    <property type="entry name" value="HIT-like"/>
    <property type="match status" value="1"/>
</dbReference>
<dbReference type="InterPro" id="IPR019808">
    <property type="entry name" value="Histidine_triad_CS"/>
</dbReference>
<dbReference type="InterPro" id="IPR008594">
    <property type="entry name" value="DcpS/DCS2"/>
</dbReference>
<accession>A0ABP1DQE8</accession>
<keyword evidence="4" id="KW-0597">Phosphoprotein</keyword>
<evidence type="ECO:0008006" key="7">
    <source>
        <dbReference type="Google" id="ProtNLM"/>
    </source>
</evidence>